<keyword evidence="1 2" id="KW-0413">Isomerase</keyword>
<accession>A0ABP9N0P2</accession>
<gene>
    <name evidence="4" type="ORF">GCM10023211_05400</name>
</gene>
<dbReference type="GO" id="GO:0016853">
    <property type="term" value="F:isomerase activity"/>
    <property type="evidence" value="ECO:0007669"/>
    <property type="project" value="UniProtKB-KW"/>
</dbReference>
<dbReference type="InterPro" id="IPR050417">
    <property type="entry name" value="Sugar_Epim/Isomerase"/>
</dbReference>
<evidence type="ECO:0000256" key="1">
    <source>
        <dbReference type="ARBA" id="ARBA00023235"/>
    </source>
</evidence>
<evidence type="ECO:0000313" key="4">
    <source>
        <dbReference type="EMBL" id="GAA5106042.1"/>
    </source>
</evidence>
<dbReference type="PIRSF" id="PIRSF006241">
    <property type="entry name" value="HyI"/>
    <property type="match status" value="1"/>
</dbReference>
<comment type="similarity">
    <text evidence="2">Belongs to the hyi family.</text>
</comment>
<dbReference type="InterPro" id="IPR036237">
    <property type="entry name" value="Xyl_isomerase-like_sf"/>
</dbReference>
<keyword evidence="5" id="KW-1185">Reference proteome</keyword>
<dbReference type="Proteomes" id="UP001500171">
    <property type="component" value="Unassembled WGS sequence"/>
</dbReference>
<evidence type="ECO:0000256" key="2">
    <source>
        <dbReference type="PIRNR" id="PIRNR006241"/>
    </source>
</evidence>
<comment type="caution">
    <text evidence="4">The sequence shown here is derived from an EMBL/GenBank/DDBJ whole genome shotgun (WGS) entry which is preliminary data.</text>
</comment>
<sequence>MHFLKSACLDAMYTELPFLDRIYQAKKDGFDYIEFWGWQDKDIDAIQRITQDVDIKVSGFNGDATLSLIDPLQQTDYLVYLEESVKIAKKLSSKSVTIHSNGLGDKGRVIDPYLQLSDTTKLCAMFDTLKKCAAIAEKNGIQMNLEPLNIKVDHVGNYLATTKMAAELTRLVGSPNLKVLYDIYHMQINEGDLAGNLASYIDQIGHIHVADSPGRHEPGTGEINYHFIFDYLSQIGYQGIIGYELFPKTNTALAVKAIMSY</sequence>
<reference evidence="5" key="1">
    <citation type="journal article" date="2019" name="Int. J. Syst. Evol. Microbiol.">
        <title>The Global Catalogue of Microorganisms (GCM) 10K type strain sequencing project: providing services to taxonomists for standard genome sequencing and annotation.</title>
        <authorList>
            <consortium name="The Broad Institute Genomics Platform"/>
            <consortium name="The Broad Institute Genome Sequencing Center for Infectious Disease"/>
            <person name="Wu L."/>
            <person name="Ma J."/>
        </authorList>
    </citation>
    <scope>NUCLEOTIDE SEQUENCE [LARGE SCALE GENOMIC DNA]</scope>
    <source>
        <strain evidence="5">JCM 18050</strain>
    </source>
</reference>
<protein>
    <submittedName>
        <fullName evidence="4">Hydroxypyruvate isomerase family protein</fullName>
    </submittedName>
</protein>
<dbReference type="SUPFAM" id="SSF51658">
    <property type="entry name" value="Xylose isomerase-like"/>
    <property type="match status" value="1"/>
</dbReference>
<name>A0ABP9N0P2_9GAMM</name>
<organism evidence="4 5">
    <name type="scientific">Orbus sasakiae</name>
    <dbReference type="NCBI Taxonomy" id="1078475"/>
    <lineage>
        <taxon>Bacteria</taxon>
        <taxon>Pseudomonadati</taxon>
        <taxon>Pseudomonadota</taxon>
        <taxon>Gammaproteobacteria</taxon>
        <taxon>Orbales</taxon>
        <taxon>Orbaceae</taxon>
        <taxon>Orbus</taxon>
    </lineage>
</organism>
<feature type="domain" description="Xylose isomerase-like TIM barrel" evidence="3">
    <location>
        <begin position="23"/>
        <end position="248"/>
    </location>
</feature>
<proteinExistence type="inferred from homology"/>
<dbReference type="PANTHER" id="PTHR43489">
    <property type="entry name" value="ISOMERASE"/>
    <property type="match status" value="1"/>
</dbReference>
<evidence type="ECO:0000313" key="5">
    <source>
        <dbReference type="Proteomes" id="UP001500171"/>
    </source>
</evidence>
<dbReference type="InterPro" id="IPR026040">
    <property type="entry name" value="HyI-like"/>
</dbReference>
<dbReference type="EMBL" id="BAABHY010000001">
    <property type="protein sequence ID" value="GAA5106042.1"/>
    <property type="molecule type" value="Genomic_DNA"/>
</dbReference>
<dbReference type="Gene3D" id="3.20.20.150">
    <property type="entry name" value="Divalent-metal-dependent TIM barrel enzymes"/>
    <property type="match status" value="1"/>
</dbReference>
<dbReference type="Pfam" id="PF01261">
    <property type="entry name" value="AP_endonuc_2"/>
    <property type="match status" value="1"/>
</dbReference>
<evidence type="ECO:0000259" key="3">
    <source>
        <dbReference type="Pfam" id="PF01261"/>
    </source>
</evidence>
<dbReference type="InterPro" id="IPR013022">
    <property type="entry name" value="Xyl_isomerase-like_TIM-brl"/>
</dbReference>
<dbReference type="RefSeq" id="WP_345488544.1">
    <property type="nucleotide sequence ID" value="NZ_BAABHY010000001.1"/>
</dbReference>